<dbReference type="GO" id="GO:0046872">
    <property type="term" value="F:metal ion binding"/>
    <property type="evidence" value="ECO:0007669"/>
    <property type="project" value="UniProtKB-KW"/>
</dbReference>
<dbReference type="SUPFAM" id="SSF53706">
    <property type="entry name" value="Formate dehydrogenase/DMSO reductase, domains 1-3"/>
    <property type="match status" value="1"/>
</dbReference>
<keyword evidence="7" id="KW-0408">Iron</keyword>
<keyword evidence="5" id="KW-0732">Signal</keyword>
<dbReference type="Gene3D" id="3.40.228.10">
    <property type="entry name" value="Dimethylsulfoxide Reductase, domain 2"/>
    <property type="match status" value="1"/>
</dbReference>
<dbReference type="InterPro" id="IPR006311">
    <property type="entry name" value="TAT_signal"/>
</dbReference>
<evidence type="ECO:0000313" key="11">
    <source>
        <dbReference type="Proteomes" id="UP000002012"/>
    </source>
</evidence>
<dbReference type="KEGG" id="dap:Dacet_2121"/>
<keyword evidence="3" id="KW-0500">Molybdenum</keyword>
<dbReference type="STRING" id="522772.Dacet_2121"/>
<dbReference type="PROSITE" id="PS51257">
    <property type="entry name" value="PROKAR_LIPOPROTEIN"/>
    <property type="match status" value="1"/>
</dbReference>
<dbReference type="Pfam" id="PF04879">
    <property type="entry name" value="Molybdop_Fe4S4"/>
    <property type="match status" value="1"/>
</dbReference>
<name>D4H292_DENA2</name>
<evidence type="ECO:0000313" key="10">
    <source>
        <dbReference type="EMBL" id="ADD68883.1"/>
    </source>
</evidence>
<dbReference type="GO" id="GO:0043546">
    <property type="term" value="F:molybdopterin cofactor binding"/>
    <property type="evidence" value="ECO:0007669"/>
    <property type="project" value="InterPro"/>
</dbReference>
<keyword evidence="4" id="KW-0479">Metal-binding</keyword>
<dbReference type="PROSITE" id="PS51669">
    <property type="entry name" value="4FE4S_MOW_BIS_MGD"/>
    <property type="match status" value="1"/>
</dbReference>
<dbReference type="PANTHER" id="PTHR43742">
    <property type="entry name" value="TRIMETHYLAMINE-N-OXIDE REDUCTASE"/>
    <property type="match status" value="1"/>
</dbReference>
<dbReference type="Gene3D" id="3.30.2070.10">
    <property type="entry name" value="Formate dehydrogenase/DMSO reductase"/>
    <property type="match status" value="1"/>
</dbReference>
<evidence type="ECO:0000256" key="7">
    <source>
        <dbReference type="ARBA" id="ARBA00023004"/>
    </source>
</evidence>
<dbReference type="RefSeq" id="WP_013011386.1">
    <property type="nucleotide sequence ID" value="NC_013943.1"/>
</dbReference>
<evidence type="ECO:0000256" key="6">
    <source>
        <dbReference type="ARBA" id="ARBA00023002"/>
    </source>
</evidence>
<evidence type="ECO:0000256" key="3">
    <source>
        <dbReference type="ARBA" id="ARBA00022505"/>
    </source>
</evidence>
<comment type="similarity">
    <text evidence="1">Belongs to the prokaryotic molybdopterin-containing oxidoreductase family.</text>
</comment>
<dbReference type="eggNOG" id="COG0243">
    <property type="taxonomic scope" value="Bacteria"/>
</dbReference>
<dbReference type="InterPro" id="IPR037946">
    <property type="entry name" value="MopB_CT_Tetrathionate"/>
</dbReference>
<dbReference type="GO" id="GO:0051539">
    <property type="term" value="F:4 iron, 4 sulfur cluster binding"/>
    <property type="evidence" value="ECO:0007669"/>
    <property type="project" value="UniProtKB-KW"/>
</dbReference>
<protein>
    <submittedName>
        <fullName evidence="10">Molybdopterin oxidoreductase</fullName>
    </submittedName>
</protein>
<dbReference type="CDD" id="cd02780">
    <property type="entry name" value="MopB_CT_Tetrathionate_Arsenate-R"/>
    <property type="match status" value="1"/>
</dbReference>
<organism evidence="10 11">
    <name type="scientific">Denitrovibrio acetiphilus (strain DSM 12809 / NBRC 114555 / N2460)</name>
    <dbReference type="NCBI Taxonomy" id="522772"/>
    <lineage>
        <taxon>Bacteria</taxon>
        <taxon>Pseudomonadati</taxon>
        <taxon>Deferribacterota</taxon>
        <taxon>Deferribacteres</taxon>
        <taxon>Deferribacterales</taxon>
        <taxon>Geovibrionaceae</taxon>
        <taxon>Denitrovibrio</taxon>
    </lineage>
</organism>
<evidence type="ECO:0000256" key="2">
    <source>
        <dbReference type="ARBA" id="ARBA00022485"/>
    </source>
</evidence>
<dbReference type="InParanoid" id="D4H292"/>
<dbReference type="Pfam" id="PF00384">
    <property type="entry name" value="Molybdopterin"/>
    <property type="match status" value="1"/>
</dbReference>
<dbReference type="InterPro" id="IPR006963">
    <property type="entry name" value="Mopterin_OxRdtase_4Fe-4S_dom"/>
</dbReference>
<dbReference type="CDD" id="cd02757">
    <property type="entry name" value="MopB_Arsenate-R"/>
    <property type="match status" value="1"/>
</dbReference>
<dbReference type="Pfam" id="PF01568">
    <property type="entry name" value="Molydop_binding"/>
    <property type="match status" value="1"/>
</dbReference>
<dbReference type="Gene3D" id="2.40.40.20">
    <property type="match status" value="1"/>
</dbReference>
<dbReference type="PROSITE" id="PS51318">
    <property type="entry name" value="TAT"/>
    <property type="match status" value="1"/>
</dbReference>
<evidence type="ECO:0000256" key="5">
    <source>
        <dbReference type="ARBA" id="ARBA00022729"/>
    </source>
</evidence>
<dbReference type="PANTHER" id="PTHR43742:SF9">
    <property type="entry name" value="TETRATHIONATE REDUCTASE SUBUNIT A"/>
    <property type="match status" value="1"/>
</dbReference>
<evidence type="ECO:0000259" key="9">
    <source>
        <dbReference type="PROSITE" id="PS51669"/>
    </source>
</evidence>
<proteinExistence type="inferred from homology"/>
<dbReference type="EMBL" id="CP001968">
    <property type="protein sequence ID" value="ADD68883.1"/>
    <property type="molecule type" value="Genomic_DNA"/>
</dbReference>
<reference evidence="10 11" key="1">
    <citation type="journal article" date="2010" name="Stand. Genomic Sci.">
        <title>Complete genome sequence of Denitrovibrio acetiphilus type strain (N2460).</title>
        <authorList>
            <person name="Kiss H."/>
            <person name="Lang E."/>
            <person name="Lapidus A."/>
            <person name="Copeland A."/>
            <person name="Nolan M."/>
            <person name="Glavina Del Rio T."/>
            <person name="Chen F."/>
            <person name="Lucas S."/>
            <person name="Tice H."/>
            <person name="Cheng J.F."/>
            <person name="Han C."/>
            <person name="Goodwin L."/>
            <person name="Pitluck S."/>
            <person name="Liolios K."/>
            <person name="Pati A."/>
            <person name="Ivanova N."/>
            <person name="Mavromatis K."/>
            <person name="Chen A."/>
            <person name="Palaniappan K."/>
            <person name="Land M."/>
            <person name="Hauser L."/>
            <person name="Chang Y.J."/>
            <person name="Jeffries C.D."/>
            <person name="Detter J.C."/>
            <person name="Brettin T."/>
            <person name="Spring S."/>
            <person name="Rohde M."/>
            <person name="Goker M."/>
            <person name="Woyke T."/>
            <person name="Bristow J."/>
            <person name="Eisen J.A."/>
            <person name="Markowitz V."/>
            <person name="Hugenholtz P."/>
            <person name="Kyrpides N.C."/>
            <person name="Klenk H.P."/>
        </authorList>
    </citation>
    <scope>NUCLEOTIDE SEQUENCE [LARGE SCALE GENOMIC DNA]</scope>
    <source>
        <strain evidence="11">DSM 12809 / NBRC 114555 / N2460</strain>
    </source>
</reference>
<dbReference type="InterPro" id="IPR009010">
    <property type="entry name" value="Asp_de-COase-like_dom_sf"/>
</dbReference>
<dbReference type="SUPFAM" id="SSF50692">
    <property type="entry name" value="ADC-like"/>
    <property type="match status" value="1"/>
</dbReference>
<evidence type="ECO:0000256" key="1">
    <source>
        <dbReference type="ARBA" id="ARBA00010312"/>
    </source>
</evidence>
<dbReference type="SMART" id="SM00926">
    <property type="entry name" value="Molybdop_Fe4S4"/>
    <property type="match status" value="1"/>
</dbReference>
<keyword evidence="6" id="KW-0560">Oxidoreductase</keyword>
<accession>D4H292</accession>
<dbReference type="GO" id="GO:0016491">
    <property type="term" value="F:oxidoreductase activity"/>
    <property type="evidence" value="ECO:0007669"/>
    <property type="project" value="UniProtKB-KW"/>
</dbReference>
<keyword evidence="11" id="KW-1185">Reference proteome</keyword>
<dbReference type="OrthoDB" id="9803192at2"/>
<dbReference type="Gene3D" id="3.40.50.740">
    <property type="match status" value="1"/>
</dbReference>
<gene>
    <name evidence="10" type="ordered locus">Dacet_2121</name>
</gene>
<sequence length="845" mass="94734" precursor="true">MKLRRRDFLKATAAVSTVAMVGCGVPKNNALAPMDPKKAIGEDPGKWISTTCQGCTTWDPIQVFVQDGRAVKVRGNPNSKANCGTCCPRAHMGLQQLYDPDRVKVPMKRTNPEKGRGIDPKFVPITWDEALNTIADKMMELRNNGEAHKYMLNRGRYTYMRDMIYDAMTKIYGSPNNISHSALCAEAEKSGAFYTHGYWDYRDYDLTRTKYLLIWGLDPLVSNRQVPFSIKVFGDVLDKATVTVVDPKLNASAAKAHNWLPVLPGTDGALAVAIAHVLLTEDLWHKPFVGDFKNSVNQFKTGVTLDESVFEEKYTNGIIKWWNIELKDKTPEWAEQECGISAEVIYKTAREMAAAAPSICIWMGPGAAMQVRGTYTAMAIESLCGLLGNLDNIGGTMMKGKTHVNKMPKLDDYKDEVAKIKHKYKIDQRGYLQFPALNSGKSGGGVVTNNLADGILQKNPMEIKMGIGYMNNFAFSGTGAQRWEEAMSGLEFYVHITTNASEMTQFADIVLPSAITTFEKWGYLKSKGNLHSQVSLLQPVVEPLFDVRTDETEIPFLIAEKLAERGFDKLLRYYKEQIIDPETGKGASNAKEFAEIAVKYYTAPSWDGKKDFPGDKIKGWEAFKDAGVWNDARLEYKKSWGKFKTVTKKFEFYSETLKKALKGHADKHNVSIDKVLDVCNYEARGEMAFVPHYEAPFRYGSFEEYPFTFIDHKSRLNKEGRSANTPWYQEFKKVDLGDESWDDVLKINPDDAAGLGIKNGDMVRITSTNGSFTIKAKFWEGLRPGTVTKCYGQGHWAYGRVAALDYKNAKPRGFNNNELMPCDYDRISGSTARNGGFCGVKIEKV</sequence>
<dbReference type="PaxDb" id="522772-Dacet_2121"/>
<dbReference type="InterPro" id="IPR050612">
    <property type="entry name" value="Prok_Mopterin_Oxidored"/>
</dbReference>
<dbReference type="Proteomes" id="UP000002012">
    <property type="component" value="Chromosome"/>
</dbReference>
<dbReference type="InterPro" id="IPR006657">
    <property type="entry name" value="MoPterin_dinucl-bd_dom"/>
</dbReference>
<evidence type="ECO:0000256" key="4">
    <source>
        <dbReference type="ARBA" id="ARBA00022723"/>
    </source>
</evidence>
<dbReference type="InterPro" id="IPR006656">
    <property type="entry name" value="Mopterin_OxRdtase"/>
</dbReference>
<dbReference type="AlphaFoldDB" id="D4H292"/>
<feature type="domain" description="4Fe-4S Mo/W bis-MGD-type" evidence="9">
    <location>
        <begin position="45"/>
        <end position="101"/>
    </location>
</feature>
<dbReference type="Gene3D" id="2.20.25.90">
    <property type="entry name" value="ADC-like domains"/>
    <property type="match status" value="1"/>
</dbReference>
<keyword evidence="8" id="KW-0411">Iron-sulfur</keyword>
<evidence type="ECO:0000256" key="8">
    <source>
        <dbReference type="ARBA" id="ARBA00023014"/>
    </source>
</evidence>
<keyword evidence="2" id="KW-0004">4Fe-4S</keyword>
<dbReference type="HOGENOM" id="CLU_000422_13_3_0"/>